<dbReference type="InterPro" id="IPR001867">
    <property type="entry name" value="OmpR/PhoB-type_DNA-bd"/>
</dbReference>
<keyword evidence="4" id="KW-0597">Phosphoprotein</keyword>
<evidence type="ECO:0000313" key="9">
    <source>
        <dbReference type="Proteomes" id="UP000434036"/>
    </source>
</evidence>
<dbReference type="GO" id="GO:0000156">
    <property type="term" value="F:phosphorelay response regulator activity"/>
    <property type="evidence" value="ECO:0007669"/>
    <property type="project" value="TreeGrafter"/>
</dbReference>
<dbReference type="GO" id="GO:0005829">
    <property type="term" value="C:cytosol"/>
    <property type="evidence" value="ECO:0007669"/>
    <property type="project" value="TreeGrafter"/>
</dbReference>
<feature type="modified residue" description="4-aspartylphosphate" evidence="4">
    <location>
        <position position="52"/>
    </location>
</feature>
<dbReference type="PROSITE" id="PS51755">
    <property type="entry name" value="OMPR_PHOB"/>
    <property type="match status" value="1"/>
</dbReference>
<dbReference type="InterPro" id="IPR036388">
    <property type="entry name" value="WH-like_DNA-bd_sf"/>
</dbReference>
<evidence type="ECO:0000256" key="1">
    <source>
        <dbReference type="ARBA" id="ARBA00023015"/>
    </source>
</evidence>
<gene>
    <name evidence="8" type="ORF">GSF08_00620</name>
</gene>
<dbReference type="GO" id="GO:0032993">
    <property type="term" value="C:protein-DNA complex"/>
    <property type="evidence" value="ECO:0007669"/>
    <property type="project" value="TreeGrafter"/>
</dbReference>
<organism evidence="8 9">
    <name type="scientific">Copranaerobaculum intestinale</name>
    <dbReference type="NCBI Taxonomy" id="2692629"/>
    <lineage>
        <taxon>Bacteria</taxon>
        <taxon>Bacillati</taxon>
        <taxon>Bacillota</taxon>
        <taxon>Erysipelotrichia</taxon>
        <taxon>Erysipelotrichales</taxon>
        <taxon>Erysipelotrichaceae</taxon>
        <taxon>Copranaerobaculum</taxon>
    </lineage>
</organism>
<dbReference type="GO" id="GO:0006355">
    <property type="term" value="P:regulation of DNA-templated transcription"/>
    <property type="evidence" value="ECO:0007669"/>
    <property type="project" value="InterPro"/>
</dbReference>
<dbReference type="InterPro" id="IPR001789">
    <property type="entry name" value="Sig_transdc_resp-reg_receiver"/>
</dbReference>
<dbReference type="EMBL" id="WUUQ01000001">
    <property type="protein sequence ID" value="MXQ72444.1"/>
    <property type="molecule type" value="Genomic_DNA"/>
</dbReference>
<dbReference type="GO" id="GO:0000976">
    <property type="term" value="F:transcription cis-regulatory region binding"/>
    <property type="evidence" value="ECO:0007669"/>
    <property type="project" value="TreeGrafter"/>
</dbReference>
<keyword evidence="9" id="KW-1185">Reference proteome</keyword>
<reference evidence="8 9" key="2">
    <citation type="submission" date="2020-01" db="EMBL/GenBank/DDBJ databases">
        <title>Clostridiaceae sp. nov. isolated from the gut of human by culturomics.</title>
        <authorList>
            <person name="Chang Y."/>
        </authorList>
    </citation>
    <scope>NUCLEOTIDE SEQUENCE [LARGE SCALE GENOMIC DNA]</scope>
    <source>
        <strain evidence="8 9">DONG20-135</strain>
    </source>
</reference>
<feature type="domain" description="OmpR/PhoB-type" evidence="7">
    <location>
        <begin position="125"/>
        <end position="223"/>
    </location>
</feature>
<dbReference type="Pfam" id="PF00072">
    <property type="entry name" value="Response_reg"/>
    <property type="match status" value="1"/>
</dbReference>
<dbReference type="SMART" id="SM00448">
    <property type="entry name" value="REC"/>
    <property type="match status" value="1"/>
</dbReference>
<dbReference type="InterPro" id="IPR011006">
    <property type="entry name" value="CheY-like_superfamily"/>
</dbReference>
<dbReference type="PROSITE" id="PS50110">
    <property type="entry name" value="RESPONSE_REGULATORY"/>
    <property type="match status" value="1"/>
</dbReference>
<evidence type="ECO:0000259" key="6">
    <source>
        <dbReference type="PROSITE" id="PS50110"/>
    </source>
</evidence>
<keyword evidence="1" id="KW-0805">Transcription regulation</keyword>
<comment type="caution">
    <text evidence="8">The sequence shown here is derived from an EMBL/GenBank/DDBJ whole genome shotgun (WGS) entry which is preliminary data.</text>
</comment>
<reference evidence="8 9" key="1">
    <citation type="submission" date="2019-12" db="EMBL/GenBank/DDBJ databases">
        <authorList>
            <person name="Yang R."/>
        </authorList>
    </citation>
    <scope>NUCLEOTIDE SEQUENCE [LARGE SCALE GENOMIC DNA]</scope>
    <source>
        <strain evidence="8 9">DONG20-135</strain>
    </source>
</reference>
<proteinExistence type="predicted"/>
<dbReference type="InterPro" id="IPR039420">
    <property type="entry name" value="WalR-like"/>
</dbReference>
<dbReference type="AlphaFoldDB" id="A0A6N8U555"/>
<evidence type="ECO:0000313" key="8">
    <source>
        <dbReference type="EMBL" id="MXQ72444.1"/>
    </source>
</evidence>
<dbReference type="Gene3D" id="3.40.50.2300">
    <property type="match status" value="1"/>
</dbReference>
<evidence type="ECO:0000256" key="2">
    <source>
        <dbReference type="ARBA" id="ARBA00023125"/>
    </source>
</evidence>
<feature type="domain" description="Response regulatory" evidence="6">
    <location>
        <begin position="3"/>
        <end position="116"/>
    </location>
</feature>
<keyword evidence="2 5" id="KW-0238">DNA-binding</keyword>
<dbReference type="Pfam" id="PF00486">
    <property type="entry name" value="Trans_reg_C"/>
    <property type="match status" value="1"/>
</dbReference>
<dbReference type="Gene3D" id="1.10.10.10">
    <property type="entry name" value="Winged helix-like DNA-binding domain superfamily/Winged helix DNA-binding domain"/>
    <property type="match status" value="1"/>
</dbReference>
<evidence type="ECO:0000256" key="3">
    <source>
        <dbReference type="ARBA" id="ARBA00023163"/>
    </source>
</evidence>
<dbReference type="SUPFAM" id="SSF52172">
    <property type="entry name" value="CheY-like"/>
    <property type="match status" value="1"/>
</dbReference>
<protein>
    <submittedName>
        <fullName evidence="8">Response regulator</fullName>
    </submittedName>
</protein>
<dbReference type="PANTHER" id="PTHR48111:SF43">
    <property type="entry name" value="STAGE 0 SPORULATION PROTEIN A HOMOLOG"/>
    <property type="match status" value="1"/>
</dbReference>
<evidence type="ECO:0000259" key="7">
    <source>
        <dbReference type="PROSITE" id="PS51755"/>
    </source>
</evidence>
<dbReference type="CDD" id="cd00383">
    <property type="entry name" value="trans_reg_C"/>
    <property type="match status" value="1"/>
</dbReference>
<evidence type="ECO:0000256" key="5">
    <source>
        <dbReference type="PROSITE-ProRule" id="PRU01091"/>
    </source>
</evidence>
<accession>A0A6N8U555</accession>
<keyword evidence="3" id="KW-0804">Transcription</keyword>
<name>A0A6N8U555_9FIRM</name>
<dbReference type="PANTHER" id="PTHR48111">
    <property type="entry name" value="REGULATOR OF RPOS"/>
    <property type="match status" value="1"/>
</dbReference>
<feature type="DNA-binding region" description="OmpR/PhoB-type" evidence="5">
    <location>
        <begin position="125"/>
        <end position="223"/>
    </location>
</feature>
<dbReference type="SMART" id="SM00862">
    <property type="entry name" value="Trans_reg_C"/>
    <property type="match status" value="1"/>
</dbReference>
<sequence>MYKIMIIEDNEKIRSELGEFLSKNGYEVSMPDDFGNILSVIHKEKPHLLLLDLNLPVMDGHYICREVRRTSTVPIIIVTSRDSDVDELLSLNLGADDFIAKPYNLQVLLAHLSRVLKRVYESGASHVLHIGEITLDISKSVLTYHGQNVDLTKNELRIMHCLFQHKNTIVSREALMQHMWDCDLFVDDNTLTVNINRLRKKLEYLRIDDLIQTKRGLGYIIYEDF</sequence>
<dbReference type="RefSeq" id="WP_160623941.1">
    <property type="nucleotide sequence ID" value="NZ_WUUQ01000001.1"/>
</dbReference>
<evidence type="ECO:0000256" key="4">
    <source>
        <dbReference type="PROSITE-ProRule" id="PRU00169"/>
    </source>
</evidence>
<dbReference type="Proteomes" id="UP000434036">
    <property type="component" value="Unassembled WGS sequence"/>
</dbReference>